<gene>
    <name evidence="2" type="ORF">KCV03_g126</name>
</gene>
<reference evidence="2" key="1">
    <citation type="journal article" date="2021" name="J Fungi (Basel)">
        <title>Virulence traits and population genomics of the black yeast Aureobasidium melanogenum.</title>
        <authorList>
            <person name="Cernosa A."/>
            <person name="Sun X."/>
            <person name="Gostincar C."/>
            <person name="Fang C."/>
            <person name="Gunde-Cimerman N."/>
            <person name="Song Z."/>
        </authorList>
    </citation>
    <scope>NUCLEOTIDE SEQUENCE</scope>
    <source>
        <strain evidence="2">EXF-8016</strain>
    </source>
</reference>
<name>A0A9P8GQA7_AURME</name>
<evidence type="ECO:0000313" key="3">
    <source>
        <dbReference type="Proteomes" id="UP000767238"/>
    </source>
</evidence>
<dbReference type="EMBL" id="JAHFYH010000001">
    <property type="protein sequence ID" value="KAH0237658.1"/>
    <property type="molecule type" value="Genomic_DNA"/>
</dbReference>
<protein>
    <recommendedName>
        <fullName evidence="1">C2H2-type domain-containing protein</fullName>
    </recommendedName>
</protein>
<dbReference type="AlphaFoldDB" id="A0A9P8GQA7"/>
<dbReference type="Proteomes" id="UP000767238">
    <property type="component" value="Unassembled WGS sequence"/>
</dbReference>
<proteinExistence type="predicted"/>
<organism evidence="2 3">
    <name type="scientific">Aureobasidium melanogenum</name>
    <name type="common">Aureobasidium pullulans var. melanogenum</name>
    <dbReference type="NCBI Taxonomy" id="46634"/>
    <lineage>
        <taxon>Eukaryota</taxon>
        <taxon>Fungi</taxon>
        <taxon>Dikarya</taxon>
        <taxon>Ascomycota</taxon>
        <taxon>Pezizomycotina</taxon>
        <taxon>Dothideomycetes</taxon>
        <taxon>Dothideomycetidae</taxon>
        <taxon>Dothideales</taxon>
        <taxon>Saccotheciaceae</taxon>
        <taxon>Aureobasidium</taxon>
    </lineage>
</organism>
<reference evidence="2" key="2">
    <citation type="submission" date="2021-08" db="EMBL/GenBank/DDBJ databases">
        <authorList>
            <person name="Gostincar C."/>
            <person name="Sun X."/>
            <person name="Song Z."/>
            <person name="Gunde-Cimerman N."/>
        </authorList>
    </citation>
    <scope>NUCLEOTIDE SEQUENCE</scope>
    <source>
        <strain evidence="2">EXF-8016</strain>
    </source>
</reference>
<accession>A0A9P8GQA7</accession>
<comment type="caution">
    <text evidence="2">The sequence shown here is derived from an EMBL/GenBank/DDBJ whole genome shotgun (WGS) entry which is preliminary data.</text>
</comment>
<evidence type="ECO:0000259" key="1">
    <source>
        <dbReference type="PROSITE" id="PS00028"/>
    </source>
</evidence>
<dbReference type="InterPro" id="IPR013087">
    <property type="entry name" value="Znf_C2H2_type"/>
</dbReference>
<feature type="domain" description="C2H2-type" evidence="1">
    <location>
        <begin position="108"/>
        <end position="131"/>
    </location>
</feature>
<dbReference type="PROSITE" id="PS00028">
    <property type="entry name" value="ZINC_FINGER_C2H2_1"/>
    <property type="match status" value="1"/>
</dbReference>
<feature type="non-terminal residue" evidence="2">
    <location>
        <position position="178"/>
    </location>
</feature>
<sequence length="178" mass="19721">MEGVSPHYILPSSTTCDVEIGMYLASTSGLGSTELHTTRMQLFWLRSPYMSKREHGRADTDRCRSVPHIARRRKLSCEVVVLPKALAVEDWVDSGKHKTPFLFVQPLCRPAVCSEQFEDGRPILVHSRSSHSPPGGSPARRADLRRGGTLVLRVARGLGPVEAMAVNKLGGYWLSDVR</sequence>
<evidence type="ECO:0000313" key="2">
    <source>
        <dbReference type="EMBL" id="KAH0237658.1"/>
    </source>
</evidence>